<reference evidence="2 3" key="1">
    <citation type="submission" date="2024-09" db="EMBL/GenBank/DDBJ databases">
        <authorList>
            <person name="Sun Q."/>
            <person name="Mori K."/>
        </authorList>
    </citation>
    <scope>NUCLEOTIDE SEQUENCE [LARGE SCALE GENOMIC DNA]</scope>
    <source>
        <strain evidence="2 3">TBRC 0563</strain>
    </source>
</reference>
<proteinExistence type="predicted"/>
<evidence type="ECO:0008006" key="4">
    <source>
        <dbReference type="Google" id="ProtNLM"/>
    </source>
</evidence>
<evidence type="ECO:0000313" key="2">
    <source>
        <dbReference type="EMBL" id="MFB9839090.1"/>
    </source>
</evidence>
<comment type="caution">
    <text evidence="2">The sequence shown here is derived from an EMBL/GenBank/DDBJ whole genome shotgun (WGS) entry which is preliminary data.</text>
</comment>
<feature type="non-terminal residue" evidence="2">
    <location>
        <position position="1"/>
    </location>
</feature>
<organism evidence="2 3">
    <name type="scientific">Actinoallomurus acaciae</name>
    <dbReference type="NCBI Taxonomy" id="502577"/>
    <lineage>
        <taxon>Bacteria</taxon>
        <taxon>Bacillati</taxon>
        <taxon>Actinomycetota</taxon>
        <taxon>Actinomycetes</taxon>
        <taxon>Streptosporangiales</taxon>
        <taxon>Thermomonosporaceae</taxon>
        <taxon>Actinoallomurus</taxon>
    </lineage>
</organism>
<keyword evidence="3" id="KW-1185">Reference proteome</keyword>
<sequence length="216" mass="23325">AAAVAAAAVITVAGVVVWPGLRGDGTGHTPTQSPSASASAASGDTGELSRTPRLGLEFWQDGTQDAMSFAHRGGKDVVTVAMRKAPFELRFPKQAEDVAVKVCAWTDDSVFNLQDGASVAANPCLRPGTGLADYEYGSGTLYLDNEGHNEFVGSRIAHRSADQDQIYVAQTWHDQQRTPLRQWQGDVYLTIFIDKNKDGRARLTGPAEYEFVVLHF</sequence>
<dbReference type="EMBL" id="JBHLZP010000634">
    <property type="protein sequence ID" value="MFB9839090.1"/>
    <property type="molecule type" value="Genomic_DNA"/>
</dbReference>
<dbReference type="Proteomes" id="UP001589627">
    <property type="component" value="Unassembled WGS sequence"/>
</dbReference>
<name>A0ABV5YVP5_9ACTN</name>
<dbReference type="RefSeq" id="WP_378212167.1">
    <property type="nucleotide sequence ID" value="NZ_JBHLZP010000634.1"/>
</dbReference>
<evidence type="ECO:0000313" key="3">
    <source>
        <dbReference type="Proteomes" id="UP001589627"/>
    </source>
</evidence>
<gene>
    <name evidence="2" type="ORF">ACFFNX_43790</name>
</gene>
<protein>
    <recommendedName>
        <fullName evidence="4">Serine/threonine protein kinase</fullName>
    </recommendedName>
</protein>
<feature type="region of interest" description="Disordered" evidence="1">
    <location>
        <begin position="24"/>
        <end position="48"/>
    </location>
</feature>
<evidence type="ECO:0000256" key="1">
    <source>
        <dbReference type="SAM" id="MobiDB-lite"/>
    </source>
</evidence>
<accession>A0ABV5YVP5</accession>